<dbReference type="RefSeq" id="WP_216418721.1">
    <property type="nucleotide sequence ID" value="NZ_JAHLQK010000006.1"/>
</dbReference>
<dbReference type="InterPro" id="IPR010093">
    <property type="entry name" value="SinI_DNA-bd"/>
</dbReference>
<accession>A0ABS6G8M9</accession>
<evidence type="ECO:0000313" key="2">
    <source>
        <dbReference type="EMBL" id="MBU5677746.1"/>
    </source>
</evidence>
<sequence>MNENLLAELVNEMKALNKKITRMNQEVFTSEEAAEYLRVGYSTILQFARIGQIEHVRNGTSYIFKKEHLNNWLDRNKKGVV</sequence>
<protein>
    <submittedName>
        <fullName evidence="2">Helix-turn-helix domain-containing protein</fullName>
    </submittedName>
</protein>
<organism evidence="2 3">
    <name type="scientific">Alkaliphilus flagellatus</name>
    <dbReference type="NCBI Taxonomy" id="2841507"/>
    <lineage>
        <taxon>Bacteria</taxon>
        <taxon>Bacillati</taxon>
        <taxon>Bacillota</taxon>
        <taxon>Clostridia</taxon>
        <taxon>Peptostreptococcales</taxon>
        <taxon>Natronincolaceae</taxon>
        <taxon>Alkaliphilus</taxon>
    </lineage>
</organism>
<dbReference type="InterPro" id="IPR041657">
    <property type="entry name" value="HTH_17"/>
</dbReference>
<gene>
    <name evidence="2" type="ORF">KQI88_15100</name>
</gene>
<reference evidence="2 3" key="1">
    <citation type="submission" date="2021-06" db="EMBL/GenBank/DDBJ databases">
        <authorList>
            <person name="Sun Q."/>
            <person name="Li D."/>
        </authorList>
    </citation>
    <scope>NUCLEOTIDE SEQUENCE [LARGE SCALE GENOMIC DNA]</scope>
    <source>
        <strain evidence="2 3">MSJ-5</strain>
    </source>
</reference>
<comment type="caution">
    <text evidence="2">The sequence shown here is derived from an EMBL/GenBank/DDBJ whole genome shotgun (WGS) entry which is preliminary data.</text>
</comment>
<proteinExistence type="predicted"/>
<evidence type="ECO:0000313" key="3">
    <source>
        <dbReference type="Proteomes" id="UP000779508"/>
    </source>
</evidence>
<dbReference type="Pfam" id="PF12728">
    <property type="entry name" value="HTH_17"/>
    <property type="match status" value="1"/>
</dbReference>
<evidence type="ECO:0000259" key="1">
    <source>
        <dbReference type="Pfam" id="PF12728"/>
    </source>
</evidence>
<dbReference type="NCBIfam" id="TIGR01764">
    <property type="entry name" value="excise"/>
    <property type="match status" value="1"/>
</dbReference>
<dbReference type="EMBL" id="JAHLQK010000006">
    <property type="protein sequence ID" value="MBU5677746.1"/>
    <property type="molecule type" value="Genomic_DNA"/>
</dbReference>
<name>A0ABS6G8M9_9FIRM</name>
<feature type="domain" description="Helix-turn-helix" evidence="1">
    <location>
        <begin position="28"/>
        <end position="76"/>
    </location>
</feature>
<dbReference type="Proteomes" id="UP000779508">
    <property type="component" value="Unassembled WGS sequence"/>
</dbReference>
<keyword evidence="3" id="KW-1185">Reference proteome</keyword>